<evidence type="ECO:0000313" key="3">
    <source>
        <dbReference type="EMBL" id="PKY44486.1"/>
    </source>
</evidence>
<feature type="chain" id="PRO_5014128110" evidence="2">
    <location>
        <begin position="19"/>
        <end position="118"/>
    </location>
</feature>
<keyword evidence="2" id="KW-0732">Signal</keyword>
<dbReference type="AlphaFoldDB" id="A0A2I1GD00"/>
<protein>
    <submittedName>
        <fullName evidence="3">Uncharacterized protein</fullName>
    </submittedName>
</protein>
<evidence type="ECO:0000256" key="2">
    <source>
        <dbReference type="SAM" id="SignalP"/>
    </source>
</evidence>
<feature type="signal peptide" evidence="2">
    <location>
        <begin position="1"/>
        <end position="18"/>
    </location>
</feature>
<reference evidence="3 4" key="1">
    <citation type="submission" date="2015-10" db="EMBL/GenBank/DDBJ databases">
        <title>Genome analyses suggest a sexual origin of heterokaryosis in a supposedly ancient asexual fungus.</title>
        <authorList>
            <person name="Ropars J."/>
            <person name="Sedzielewska K."/>
            <person name="Noel J."/>
            <person name="Charron P."/>
            <person name="Farinelli L."/>
            <person name="Marton T."/>
            <person name="Kruger M."/>
            <person name="Pelin A."/>
            <person name="Brachmann A."/>
            <person name="Corradi N."/>
        </authorList>
    </citation>
    <scope>NUCLEOTIDE SEQUENCE [LARGE SCALE GENOMIC DNA]</scope>
    <source>
        <strain evidence="3 4">A4</strain>
    </source>
</reference>
<keyword evidence="4" id="KW-1185">Reference proteome</keyword>
<proteinExistence type="predicted"/>
<evidence type="ECO:0000256" key="1">
    <source>
        <dbReference type="SAM" id="Phobius"/>
    </source>
</evidence>
<gene>
    <name evidence="3" type="ORF">RhiirA4_419083</name>
</gene>
<evidence type="ECO:0000313" key="4">
    <source>
        <dbReference type="Proteomes" id="UP000234323"/>
    </source>
</evidence>
<name>A0A2I1GD00_9GLOM</name>
<keyword evidence="1" id="KW-0472">Membrane</keyword>
<dbReference type="Proteomes" id="UP000234323">
    <property type="component" value="Unassembled WGS sequence"/>
</dbReference>
<comment type="caution">
    <text evidence="3">The sequence shown here is derived from an EMBL/GenBank/DDBJ whole genome shotgun (WGS) entry which is preliminary data.</text>
</comment>
<keyword evidence="1" id="KW-1133">Transmembrane helix</keyword>
<feature type="transmembrane region" description="Helical" evidence="1">
    <location>
        <begin position="47"/>
        <end position="66"/>
    </location>
</feature>
<keyword evidence="1" id="KW-0812">Transmembrane</keyword>
<sequence length="118" mass="13080">MTHLWLIYIAATSGVCVGDETDEMEHISHKRLQSFIENEWIWDFGWVWVWVWVWVGSVGLGLWVGLGWECGLGVLVGVWVLEYVGSGVGSGVGWECGFGTLGGSNFVVAENSCTIQKR</sequence>
<organism evidence="3 4">
    <name type="scientific">Rhizophagus irregularis</name>
    <dbReference type="NCBI Taxonomy" id="588596"/>
    <lineage>
        <taxon>Eukaryota</taxon>
        <taxon>Fungi</taxon>
        <taxon>Fungi incertae sedis</taxon>
        <taxon>Mucoromycota</taxon>
        <taxon>Glomeromycotina</taxon>
        <taxon>Glomeromycetes</taxon>
        <taxon>Glomerales</taxon>
        <taxon>Glomeraceae</taxon>
        <taxon>Rhizophagus</taxon>
    </lineage>
</organism>
<dbReference type="EMBL" id="LLXI01000325">
    <property type="protein sequence ID" value="PKY44486.1"/>
    <property type="molecule type" value="Genomic_DNA"/>
</dbReference>
<accession>A0A2I1GD00</accession>